<organism evidence="8 9">
    <name type="scientific">Salipaludibacillus aurantiacus</name>
    <dbReference type="NCBI Taxonomy" id="1601833"/>
    <lineage>
        <taxon>Bacteria</taxon>
        <taxon>Bacillati</taxon>
        <taxon>Bacillota</taxon>
        <taxon>Bacilli</taxon>
        <taxon>Bacillales</taxon>
        <taxon>Bacillaceae</taxon>
    </lineage>
</organism>
<evidence type="ECO:0000256" key="6">
    <source>
        <dbReference type="RuleBase" id="RU366058"/>
    </source>
</evidence>
<evidence type="ECO:0000256" key="2">
    <source>
        <dbReference type="ARBA" id="ARBA00022475"/>
    </source>
</evidence>
<dbReference type="OrthoDB" id="2451090at2"/>
<dbReference type="Proteomes" id="UP000198571">
    <property type="component" value="Unassembled WGS sequence"/>
</dbReference>
<evidence type="ECO:0000259" key="7">
    <source>
        <dbReference type="Pfam" id="PF09335"/>
    </source>
</evidence>
<evidence type="ECO:0000256" key="4">
    <source>
        <dbReference type="ARBA" id="ARBA00022989"/>
    </source>
</evidence>
<comment type="similarity">
    <text evidence="6">Belongs to the TVP38/TMEM64 family.</text>
</comment>
<dbReference type="PANTHER" id="PTHR12677">
    <property type="entry name" value="GOLGI APPARATUS MEMBRANE PROTEIN TVP38-RELATED"/>
    <property type="match status" value="1"/>
</dbReference>
<dbReference type="InterPro" id="IPR032816">
    <property type="entry name" value="VTT_dom"/>
</dbReference>
<reference evidence="9" key="1">
    <citation type="submission" date="2016-10" db="EMBL/GenBank/DDBJ databases">
        <authorList>
            <person name="Varghese N."/>
            <person name="Submissions S."/>
        </authorList>
    </citation>
    <scope>NUCLEOTIDE SEQUENCE [LARGE SCALE GENOMIC DNA]</scope>
    <source>
        <strain evidence="9">S9</strain>
    </source>
</reference>
<feature type="transmembrane region" description="Helical" evidence="6">
    <location>
        <begin position="54"/>
        <end position="75"/>
    </location>
</feature>
<feature type="transmembrane region" description="Helical" evidence="6">
    <location>
        <begin position="153"/>
        <end position="172"/>
    </location>
</feature>
<keyword evidence="5 6" id="KW-0472">Membrane</keyword>
<accession>A0A1H9SZD9</accession>
<dbReference type="EMBL" id="FOGT01000005">
    <property type="protein sequence ID" value="SER90197.1"/>
    <property type="molecule type" value="Genomic_DNA"/>
</dbReference>
<keyword evidence="3 6" id="KW-0812">Transmembrane</keyword>
<dbReference type="AlphaFoldDB" id="A0A1H9SZD9"/>
<evidence type="ECO:0000313" key="8">
    <source>
        <dbReference type="EMBL" id="SER90197.1"/>
    </source>
</evidence>
<keyword evidence="9" id="KW-1185">Reference proteome</keyword>
<keyword evidence="2 6" id="KW-1003">Cell membrane</keyword>
<dbReference type="InterPro" id="IPR015414">
    <property type="entry name" value="TMEM64"/>
</dbReference>
<dbReference type="PANTHER" id="PTHR12677:SF49">
    <property type="entry name" value="TVP38_TMEM64 FAMILY MEMBRANE PROTEIN"/>
    <property type="match status" value="1"/>
</dbReference>
<evidence type="ECO:0000256" key="5">
    <source>
        <dbReference type="ARBA" id="ARBA00023136"/>
    </source>
</evidence>
<feature type="domain" description="VTT" evidence="7">
    <location>
        <begin position="36"/>
        <end position="148"/>
    </location>
</feature>
<proteinExistence type="inferred from homology"/>
<comment type="subcellular location">
    <subcellularLocation>
        <location evidence="1 6">Cell membrane</location>
        <topology evidence="1 6">Multi-pass membrane protein</topology>
    </subcellularLocation>
</comment>
<dbReference type="GO" id="GO:0005886">
    <property type="term" value="C:plasma membrane"/>
    <property type="evidence" value="ECO:0007669"/>
    <property type="project" value="UniProtKB-SubCell"/>
</dbReference>
<protein>
    <recommendedName>
        <fullName evidence="6">TVP38/TMEM64 family membrane protein</fullName>
    </recommendedName>
</protein>
<evidence type="ECO:0000313" key="9">
    <source>
        <dbReference type="Proteomes" id="UP000198571"/>
    </source>
</evidence>
<gene>
    <name evidence="8" type="ORF">SAMN05518684_10539</name>
</gene>
<dbReference type="STRING" id="1601833.SAMN05518684_10539"/>
<feature type="transmembrane region" description="Helical" evidence="6">
    <location>
        <begin position="95"/>
        <end position="116"/>
    </location>
</feature>
<sequence>MDDFIEAIPHLIKEAGWLGPVLFILVHLIRPLLFLPVIVICILGGYLFGFVYGTLYSVAGLSLMSLVFYKLVDIFPSFRARILKLKKKVFKDRNLTIGQVMILRMMPFIHFHLLSLYLMEMTSTFKEYMRYSVIGVILPSMLYTAFGQAITEMPWYLSVIFFSILAGVFSYLGKRGTAVYKWNRFFSHKAVERG</sequence>
<name>A0A1H9SZD9_9BACI</name>
<evidence type="ECO:0000256" key="1">
    <source>
        <dbReference type="ARBA" id="ARBA00004651"/>
    </source>
</evidence>
<evidence type="ECO:0000256" key="3">
    <source>
        <dbReference type="ARBA" id="ARBA00022692"/>
    </source>
</evidence>
<dbReference type="Pfam" id="PF09335">
    <property type="entry name" value="VTT_dom"/>
    <property type="match status" value="1"/>
</dbReference>
<feature type="transmembrane region" description="Helical" evidence="6">
    <location>
        <begin position="21"/>
        <end position="48"/>
    </location>
</feature>
<feature type="transmembrane region" description="Helical" evidence="6">
    <location>
        <begin position="128"/>
        <end position="146"/>
    </location>
</feature>
<dbReference type="RefSeq" id="WP_093049565.1">
    <property type="nucleotide sequence ID" value="NZ_FOGT01000005.1"/>
</dbReference>
<keyword evidence="4 6" id="KW-1133">Transmembrane helix</keyword>